<sequence length="304" mass="34667">MKKTIQSIVILSFLLTHLLCSIAQAHEVYINTSKVEHTINLPQQEMAFDSFGYSAFISLDLSDALSLSFSRGEWTQKKDNHEVLVGDMAIRSVGSAAHYSINDAWYLSLFYDKWQDSIQARNKKHHLKVYDEYNHSKSYTASLGWGKEIGSYYLSLSTTMSQTDWQSERAVSIRKSMTSHTSQKLDTTVASLAFDMSHFVLLSQDTALTYGAQLSWHQLLKDTLTQDQSTQLKRNNITRRTNLKNRANQSNQLTTEDYGQISLYAILQLSERWNADISLNKNFATNSVATQDETYFSLGLGYQF</sequence>
<dbReference type="OrthoDB" id="9885894at2"/>
<organism evidence="3 5">
    <name type="scientific">Pseudoalteromonas citrea</name>
    <dbReference type="NCBI Taxonomy" id="43655"/>
    <lineage>
        <taxon>Bacteria</taxon>
        <taxon>Pseudomonadati</taxon>
        <taxon>Pseudomonadota</taxon>
        <taxon>Gammaproteobacteria</taxon>
        <taxon>Alteromonadales</taxon>
        <taxon>Pseudoalteromonadaceae</taxon>
        <taxon>Pseudoalteromonas</taxon>
    </lineage>
</organism>
<dbReference type="Proteomes" id="UP000307706">
    <property type="component" value="Unassembled WGS sequence"/>
</dbReference>
<dbReference type="AlphaFoldDB" id="A0A5S3XTE3"/>
<feature type="chain" id="PRO_5024457491" description="DUF481 domain-containing protein" evidence="1">
    <location>
        <begin position="26"/>
        <end position="304"/>
    </location>
</feature>
<keyword evidence="1" id="KW-0732">Signal</keyword>
<gene>
    <name evidence="3" type="ORF">CWB96_03465</name>
    <name evidence="2" type="ORF">CWB97_09850</name>
</gene>
<keyword evidence="4" id="KW-1185">Reference proteome</keyword>
<evidence type="ECO:0000313" key="2">
    <source>
        <dbReference type="EMBL" id="TMP43175.1"/>
    </source>
</evidence>
<evidence type="ECO:0000256" key="1">
    <source>
        <dbReference type="SAM" id="SignalP"/>
    </source>
</evidence>
<reference evidence="4 5" key="1">
    <citation type="submission" date="2017-12" db="EMBL/GenBank/DDBJ databases">
        <authorList>
            <person name="Paulsen S."/>
            <person name="Gram L.K."/>
        </authorList>
    </citation>
    <scope>NUCLEOTIDE SEQUENCE [LARGE SCALE GENOMIC DNA]</scope>
    <source>
        <strain evidence="3 5">S2231</strain>
        <strain evidence="2 4">S2233</strain>
    </source>
</reference>
<dbReference type="SUPFAM" id="SSF56935">
    <property type="entry name" value="Porins"/>
    <property type="match status" value="1"/>
</dbReference>
<reference evidence="3" key="3">
    <citation type="submission" date="2019-09" db="EMBL/GenBank/DDBJ databases">
        <title>Co-occurence of chitin degradation, pigmentation and bioactivity in marine Pseudoalteromonas.</title>
        <authorList>
            <person name="Sonnenschein E.C."/>
            <person name="Bech P.K."/>
        </authorList>
    </citation>
    <scope>NUCLEOTIDE SEQUENCE</scope>
    <source>
        <strain evidence="3">S2231</strain>
    </source>
</reference>
<dbReference type="EMBL" id="PNCK01000032">
    <property type="protein sequence ID" value="TMP43175.1"/>
    <property type="molecule type" value="Genomic_DNA"/>
</dbReference>
<feature type="signal peptide" evidence="1">
    <location>
        <begin position="1"/>
        <end position="25"/>
    </location>
</feature>
<evidence type="ECO:0000313" key="3">
    <source>
        <dbReference type="EMBL" id="TMP61716.1"/>
    </source>
</evidence>
<proteinExistence type="predicted"/>
<reference evidence="4 5" key="2">
    <citation type="submission" date="2019-06" db="EMBL/GenBank/DDBJ databases">
        <title>Co-occurence of chitin degradation, pigmentation and bioactivity in marine Pseudoalteromonas.</title>
        <authorList>
            <person name="Sonnenschein E.C."/>
            <person name="Bech P.K."/>
        </authorList>
    </citation>
    <scope>NUCLEOTIDE SEQUENCE [LARGE SCALE GENOMIC DNA]</scope>
    <source>
        <strain evidence="5">S2231</strain>
        <strain evidence="2 4">S2233</strain>
    </source>
</reference>
<protein>
    <recommendedName>
        <fullName evidence="6">DUF481 domain-containing protein</fullName>
    </recommendedName>
</protein>
<name>A0A5S3XTE3_9GAMM</name>
<evidence type="ECO:0000313" key="5">
    <source>
        <dbReference type="Proteomes" id="UP000307706"/>
    </source>
</evidence>
<dbReference type="EMBL" id="PNCL01000015">
    <property type="protein sequence ID" value="TMP61716.1"/>
    <property type="molecule type" value="Genomic_DNA"/>
</dbReference>
<dbReference type="RefSeq" id="WP_138596865.1">
    <property type="nucleotide sequence ID" value="NZ_PNCK01000032.1"/>
</dbReference>
<comment type="caution">
    <text evidence="3">The sequence shown here is derived from an EMBL/GenBank/DDBJ whole genome shotgun (WGS) entry which is preliminary data.</text>
</comment>
<evidence type="ECO:0000313" key="4">
    <source>
        <dbReference type="Proteomes" id="UP000305730"/>
    </source>
</evidence>
<evidence type="ECO:0008006" key="6">
    <source>
        <dbReference type="Google" id="ProtNLM"/>
    </source>
</evidence>
<dbReference type="Proteomes" id="UP000305730">
    <property type="component" value="Unassembled WGS sequence"/>
</dbReference>
<accession>A0A5S3XTE3</accession>